<dbReference type="PANTHER" id="PTHR34933:SF1">
    <property type="entry name" value="FLAGELLAR L-RING PROTEIN"/>
    <property type="match status" value="1"/>
</dbReference>
<gene>
    <name evidence="7" type="primary">flgH</name>
    <name evidence="10" type="ORF">Ga0609869_001265</name>
</gene>
<feature type="signal peptide" evidence="9">
    <location>
        <begin position="1"/>
        <end position="22"/>
    </location>
</feature>
<evidence type="ECO:0000313" key="11">
    <source>
        <dbReference type="Proteomes" id="UP001560019"/>
    </source>
</evidence>
<organism evidence="10 11">
    <name type="scientific">Rhodovulum iodosum</name>
    <dbReference type="NCBI Taxonomy" id="68291"/>
    <lineage>
        <taxon>Bacteria</taxon>
        <taxon>Pseudomonadati</taxon>
        <taxon>Pseudomonadota</taxon>
        <taxon>Alphaproteobacteria</taxon>
        <taxon>Rhodobacterales</taxon>
        <taxon>Paracoccaceae</taxon>
        <taxon>Rhodovulum</taxon>
    </lineage>
</organism>
<name>A0ABV3XRH1_9RHOB</name>
<evidence type="ECO:0000256" key="7">
    <source>
        <dbReference type="HAMAP-Rule" id="MF_00415"/>
    </source>
</evidence>
<evidence type="ECO:0000256" key="3">
    <source>
        <dbReference type="ARBA" id="ARBA00022729"/>
    </source>
</evidence>
<dbReference type="PRINTS" id="PR01008">
    <property type="entry name" value="FLGLRINGFLGH"/>
</dbReference>
<protein>
    <recommendedName>
        <fullName evidence="7">Flagellar L-ring protein</fullName>
    </recommendedName>
    <alternativeName>
        <fullName evidence="7">Basal body L-ring protein</fullName>
    </alternativeName>
</protein>
<comment type="subcellular location">
    <subcellularLocation>
        <location evidence="7">Cell outer membrane</location>
        <topology evidence="7">Lipid-anchor</topology>
    </subcellularLocation>
    <subcellularLocation>
        <location evidence="7">Bacterial flagellum basal body</location>
    </subcellularLocation>
</comment>
<sequence>MNRLHIALCLVLPLAAAGCARLENVGKAPGFTPIEGTTPYYAMTSVPLPADRAAARPGDSASLWRGDRKSLLGDRRAGRHGDILTVVIEIDDKAEISNSTARSRSGSESMGVDGLFGLPQRIDRHLPDGASMAEAVATNSSSSSGGDGSVRRKEKLTLRVAATITEVLRNGILRIEGSQEVRVNFEMRELLVSGYVRPEDISRQNEVTYDKIASARISYGGRGQISDVQQPRYGQQVADIILPF</sequence>
<reference evidence="10 11" key="1">
    <citation type="submission" date="2024-06" db="EMBL/GenBank/DDBJ databases">
        <title>Genome of Rhodovulum iodosum, a marine photoferrotroph.</title>
        <authorList>
            <person name="Bianchini G."/>
            <person name="Nikeleit V."/>
            <person name="Kappler A."/>
            <person name="Bryce C."/>
            <person name="Sanchez-Baracaldo P."/>
        </authorList>
    </citation>
    <scope>NUCLEOTIDE SEQUENCE [LARGE SCALE GENOMIC DNA]</scope>
    <source>
        <strain evidence="10 11">UT/N1</strain>
    </source>
</reference>
<keyword evidence="10" id="KW-0966">Cell projection</keyword>
<dbReference type="PANTHER" id="PTHR34933">
    <property type="entry name" value="FLAGELLAR L-RING PROTEIN"/>
    <property type="match status" value="1"/>
</dbReference>
<keyword evidence="6 7" id="KW-0998">Cell outer membrane</keyword>
<keyword evidence="4 7" id="KW-0472">Membrane</keyword>
<dbReference type="EMBL" id="JBEHHI010000001">
    <property type="protein sequence ID" value="MEX5727912.1"/>
    <property type="molecule type" value="Genomic_DNA"/>
</dbReference>
<evidence type="ECO:0000256" key="5">
    <source>
        <dbReference type="ARBA" id="ARBA00023143"/>
    </source>
</evidence>
<feature type="region of interest" description="Disordered" evidence="8">
    <location>
        <begin position="133"/>
        <end position="152"/>
    </location>
</feature>
<dbReference type="NCBIfam" id="NF001305">
    <property type="entry name" value="PRK00249.1-5"/>
    <property type="match status" value="1"/>
</dbReference>
<comment type="function">
    <text evidence="1 7">Assembles around the rod to form the L-ring and probably protects the motor/basal body from shearing forces during rotation.</text>
</comment>
<evidence type="ECO:0000256" key="4">
    <source>
        <dbReference type="ARBA" id="ARBA00023136"/>
    </source>
</evidence>
<evidence type="ECO:0000256" key="9">
    <source>
        <dbReference type="SAM" id="SignalP"/>
    </source>
</evidence>
<comment type="similarity">
    <text evidence="2 7">Belongs to the FlgH family.</text>
</comment>
<keyword evidence="11" id="KW-1185">Reference proteome</keyword>
<dbReference type="RefSeq" id="WP_125403040.1">
    <property type="nucleotide sequence ID" value="NZ_JBEHHI010000001.1"/>
</dbReference>
<dbReference type="HAMAP" id="MF_00415">
    <property type="entry name" value="FlgH"/>
    <property type="match status" value="1"/>
</dbReference>
<feature type="chain" id="PRO_5046515003" description="Flagellar L-ring protein" evidence="9">
    <location>
        <begin position="23"/>
        <end position="244"/>
    </location>
</feature>
<proteinExistence type="inferred from homology"/>
<evidence type="ECO:0000256" key="2">
    <source>
        <dbReference type="ARBA" id="ARBA00006929"/>
    </source>
</evidence>
<dbReference type="InterPro" id="IPR000527">
    <property type="entry name" value="Flag_Lring"/>
</dbReference>
<keyword evidence="5 7" id="KW-0975">Bacterial flagellum</keyword>
<dbReference type="Pfam" id="PF02107">
    <property type="entry name" value="FlgH"/>
    <property type="match status" value="1"/>
</dbReference>
<comment type="subunit">
    <text evidence="7">The basal body constitutes a major portion of the flagellar organelle and consists of four rings (L,P,S, and M) mounted on a central rod.</text>
</comment>
<evidence type="ECO:0000256" key="1">
    <source>
        <dbReference type="ARBA" id="ARBA00002591"/>
    </source>
</evidence>
<dbReference type="PROSITE" id="PS51257">
    <property type="entry name" value="PROKAR_LIPOPROTEIN"/>
    <property type="match status" value="1"/>
</dbReference>
<evidence type="ECO:0000313" key="10">
    <source>
        <dbReference type="EMBL" id="MEX5727912.1"/>
    </source>
</evidence>
<keyword evidence="10" id="KW-0969">Cilium</keyword>
<dbReference type="Proteomes" id="UP001560019">
    <property type="component" value="Unassembled WGS sequence"/>
</dbReference>
<keyword evidence="7" id="KW-0449">Lipoprotein</keyword>
<evidence type="ECO:0000256" key="6">
    <source>
        <dbReference type="ARBA" id="ARBA00023237"/>
    </source>
</evidence>
<comment type="caution">
    <text evidence="10">The sequence shown here is derived from an EMBL/GenBank/DDBJ whole genome shotgun (WGS) entry which is preliminary data.</text>
</comment>
<accession>A0ABV3XRH1</accession>
<evidence type="ECO:0000256" key="8">
    <source>
        <dbReference type="SAM" id="MobiDB-lite"/>
    </source>
</evidence>
<keyword evidence="10" id="KW-0282">Flagellum</keyword>
<keyword evidence="3 7" id="KW-0732">Signal</keyword>